<reference evidence="1 2" key="1">
    <citation type="submission" date="2018-05" db="EMBL/GenBank/DDBJ databases">
        <title>Oceanovita maritima gen. nov., sp. nov., a marine bacterium in the family Rhodobacteraceae isolated from surface seawater of Lundu port Xiamen, China.</title>
        <authorList>
            <person name="Hetharua B.H."/>
            <person name="Min D."/>
            <person name="Liao H."/>
            <person name="Tian Y."/>
        </authorList>
    </citation>
    <scope>NUCLEOTIDE SEQUENCE [LARGE SCALE GENOMIC DNA]</scope>
    <source>
        <strain evidence="1 2">FSX-11</strain>
    </source>
</reference>
<name>A0A2V4N3T1_9RHOB</name>
<sequence>MITAGTFGAPAQAETPLSAIDWLGAARLPVVHPPLLGPGQLPLADEPPVSHDATVPDVSVAPLDAPKPDAVGLLPTAMTGLPQDLWQNSTSHALVALLRTQKAPRLPALQDLLYTLLLAEANAPADAGNDSALLLARIDALIEFGAVEPAAALIDRAGADTAPLFARWFDITLLTGAEDEACAALLARPALSPSYAAQVFCTARTGDWETAALTLDTARALNLISSSDSRLLEQFLHPDTTSEGQDLPPPARPSALTYRLFEAVGAPLPTGNLPRAFAMGDLRDTSGWKSELEAAERLTRSGALAANRLQGYYTARQPAASGGVWDRVAAFQRFDAAFARRDVSDIAKTLPDVWAAMRAARLEIAFADLYGAELYKLPLSGTPRALAYHIALLSQDYETAAQSARPVTRADRFLTTLAMGTPRDPHSPRAEAITAAFAPQARPPAAITSLLRQRRLGEAILRAVKILSEASGGDTQAITEALATFRAVGLEATARRAGLQMILLDRQG</sequence>
<protein>
    <submittedName>
        <fullName evidence="1">Uncharacterized protein</fullName>
    </submittedName>
</protein>
<comment type="caution">
    <text evidence="1">The sequence shown here is derived from an EMBL/GenBank/DDBJ whole genome shotgun (WGS) entry which is preliminary data.</text>
</comment>
<proteinExistence type="predicted"/>
<dbReference type="OrthoDB" id="7929427at2"/>
<keyword evidence="2" id="KW-1185">Reference proteome</keyword>
<accession>A0A2V4N3T1</accession>
<gene>
    <name evidence="1" type="ORF">DI396_00370</name>
</gene>
<dbReference type="EMBL" id="QFVT01000001">
    <property type="protein sequence ID" value="PYC49444.1"/>
    <property type="molecule type" value="Genomic_DNA"/>
</dbReference>
<evidence type="ECO:0000313" key="1">
    <source>
        <dbReference type="EMBL" id="PYC49444.1"/>
    </source>
</evidence>
<dbReference type="AlphaFoldDB" id="A0A2V4N3T1"/>
<dbReference type="Proteomes" id="UP000248012">
    <property type="component" value="Unassembled WGS sequence"/>
</dbReference>
<evidence type="ECO:0000313" key="2">
    <source>
        <dbReference type="Proteomes" id="UP000248012"/>
    </source>
</evidence>
<organism evidence="1 2">
    <name type="scientific">Litorivita pollutaquae</name>
    <dbReference type="NCBI Taxonomy" id="2200892"/>
    <lineage>
        <taxon>Bacteria</taxon>
        <taxon>Pseudomonadati</taxon>
        <taxon>Pseudomonadota</taxon>
        <taxon>Alphaproteobacteria</taxon>
        <taxon>Rhodobacterales</taxon>
        <taxon>Paracoccaceae</taxon>
        <taxon>Litorivita</taxon>
    </lineage>
</organism>